<name>A0AAQ3Q8V8_9LILI</name>
<evidence type="ECO:0000313" key="3">
    <source>
        <dbReference type="Proteomes" id="UP001327560"/>
    </source>
</evidence>
<keyword evidence="3" id="KW-1185">Reference proteome</keyword>
<gene>
    <name evidence="2" type="ORF">Cni_G09434</name>
</gene>
<dbReference type="AlphaFoldDB" id="A0AAQ3Q8V8"/>
<feature type="compositionally biased region" description="Basic and acidic residues" evidence="1">
    <location>
        <begin position="56"/>
        <end position="71"/>
    </location>
</feature>
<dbReference type="Proteomes" id="UP001327560">
    <property type="component" value="Chromosome 3"/>
</dbReference>
<feature type="region of interest" description="Disordered" evidence="1">
    <location>
        <begin position="720"/>
        <end position="747"/>
    </location>
</feature>
<reference evidence="2 3" key="1">
    <citation type="submission" date="2023-10" db="EMBL/GenBank/DDBJ databases">
        <title>Chromosome-scale genome assembly provides insights into flower coloration mechanisms of Canna indica.</title>
        <authorList>
            <person name="Li C."/>
        </authorList>
    </citation>
    <scope>NUCLEOTIDE SEQUENCE [LARGE SCALE GENOMIC DNA]</scope>
    <source>
        <tissue evidence="2">Flower</tissue>
    </source>
</reference>
<dbReference type="PANTHER" id="PTHR31390">
    <property type="entry name" value="EXPRESSED PROTEIN"/>
    <property type="match status" value="1"/>
</dbReference>
<dbReference type="Pfam" id="PF12043">
    <property type="entry name" value="DUF3527"/>
    <property type="match status" value="2"/>
</dbReference>
<feature type="compositionally biased region" description="Polar residues" evidence="1">
    <location>
        <begin position="73"/>
        <end position="84"/>
    </location>
</feature>
<feature type="region of interest" description="Disordered" evidence="1">
    <location>
        <begin position="417"/>
        <end position="466"/>
    </location>
</feature>
<feature type="region of interest" description="Disordered" evidence="1">
    <location>
        <begin position="507"/>
        <end position="528"/>
    </location>
</feature>
<sequence>MMNSEIAAVKGFSEHEKMRPIHHHSSKSCKEKGSLPSGIKNVKNVNLLEKVGALKTEKLPRQTARDNHEGKNSVPQPLWTSQKPWPSRKMTCSDEPVKNMSNVPCYLQRVDKGDDIHDKALNFGVLDWGLLERWTYHKKCVTDVRGGGTAYTSTDSSTFSSFGFSNQYCRTMSSSLSRGMKSQSGLPQKKQSVTGSTSKTFEKENSKHIEDFCDSRISSTKFSIQHDKQPNADSCLVADISGHKHNESRSRNLDLNAMSHEVHLDPHPATSPSRYKIEDATTTRIAEDQSSSLTKEEMSEYYPDNSEMTNVMPPFPQDNNVRWDDLQGSTDSGCRSSDSSFTINGRLDERNCGNFSANLAEDFDIIHQYSHIPYSCPLPCTPMSDEPDVSGTLQLETVEQTEKSTFRNVDELSSRGTCKKHEVSTTQVSSRKSEVKATAAAGNKSSDSTAYASSKQRHTSCSLKGGSSEEQFESISCLYNLQGDQAIRNSKGRQSPLRRLLDPLLKPKNSVTLPSRHSCELSGTGKSSHGLRKTSFSSIDFTFQARRSVDTSNQSSHNFGKEIQRDDSPVAPMKQAFLQLAWKNGLPLFMLSSCDTEVLAATITLRSVSSNDDLDYRIFSLNDSKKKTMFWSNSGNKSKKHQLISNVVGQLKVSLCKFRSYDSAHDVREFVLLGDQGALTSKKPVENPLKSELAAIVFKVPLHKPKGLNIGTLCRNKRRGSLPSDEDLSAPNEEKDNPHDDDAKQPGISVILPSGVHGLSTDGEPSPLIQRWRSGGACDCGGWDEGCKLTILRDKLQEYNTFDSPKDCQNTHGTYRLELFVQGGYEEKHAFNMVSLREGKYLVNFLPSISVLQAFAICIASLHGRKLSNCSAESKSLHEQIVNDSTSYVPNHPPLSPVGRA</sequence>
<organism evidence="2 3">
    <name type="scientific">Canna indica</name>
    <name type="common">Indian-shot</name>
    <dbReference type="NCBI Taxonomy" id="4628"/>
    <lineage>
        <taxon>Eukaryota</taxon>
        <taxon>Viridiplantae</taxon>
        <taxon>Streptophyta</taxon>
        <taxon>Embryophyta</taxon>
        <taxon>Tracheophyta</taxon>
        <taxon>Spermatophyta</taxon>
        <taxon>Magnoliopsida</taxon>
        <taxon>Liliopsida</taxon>
        <taxon>Zingiberales</taxon>
        <taxon>Cannaceae</taxon>
        <taxon>Canna</taxon>
    </lineage>
</organism>
<feature type="region of interest" description="Disordered" evidence="1">
    <location>
        <begin position="56"/>
        <end position="93"/>
    </location>
</feature>
<feature type="region of interest" description="Disordered" evidence="1">
    <location>
        <begin position="176"/>
        <end position="201"/>
    </location>
</feature>
<feature type="region of interest" description="Disordered" evidence="1">
    <location>
        <begin position="1"/>
        <end position="36"/>
    </location>
</feature>
<dbReference type="InterPro" id="IPR021916">
    <property type="entry name" value="DUF3527"/>
</dbReference>
<protein>
    <submittedName>
        <fullName evidence="2">Uncharacterized protein</fullName>
    </submittedName>
</protein>
<feature type="compositionally biased region" description="Polar residues" evidence="1">
    <location>
        <begin position="176"/>
        <end position="199"/>
    </location>
</feature>
<feature type="compositionally biased region" description="Polar residues" evidence="1">
    <location>
        <begin position="443"/>
        <end position="462"/>
    </location>
</feature>
<proteinExistence type="predicted"/>
<dbReference type="PANTHER" id="PTHR31390:SF12">
    <property type="entry name" value="PUTATIVE (DUF3527)-RELATED"/>
    <property type="match status" value="1"/>
</dbReference>
<evidence type="ECO:0000256" key="1">
    <source>
        <dbReference type="SAM" id="MobiDB-lite"/>
    </source>
</evidence>
<dbReference type="EMBL" id="CP136892">
    <property type="protein sequence ID" value="WOL00721.1"/>
    <property type="molecule type" value="Genomic_DNA"/>
</dbReference>
<feature type="compositionally biased region" description="Basic and acidic residues" evidence="1">
    <location>
        <begin position="732"/>
        <end position="744"/>
    </location>
</feature>
<accession>A0AAQ3Q8V8</accession>
<evidence type="ECO:0000313" key="2">
    <source>
        <dbReference type="EMBL" id="WOL00721.1"/>
    </source>
</evidence>